<organism evidence="2 3">
    <name type="scientific">Hibiscus sabdariffa</name>
    <name type="common">roselle</name>
    <dbReference type="NCBI Taxonomy" id="183260"/>
    <lineage>
        <taxon>Eukaryota</taxon>
        <taxon>Viridiplantae</taxon>
        <taxon>Streptophyta</taxon>
        <taxon>Embryophyta</taxon>
        <taxon>Tracheophyta</taxon>
        <taxon>Spermatophyta</taxon>
        <taxon>Magnoliopsida</taxon>
        <taxon>eudicotyledons</taxon>
        <taxon>Gunneridae</taxon>
        <taxon>Pentapetalae</taxon>
        <taxon>rosids</taxon>
        <taxon>malvids</taxon>
        <taxon>Malvales</taxon>
        <taxon>Malvaceae</taxon>
        <taxon>Malvoideae</taxon>
        <taxon>Hibiscus</taxon>
    </lineage>
</organism>
<comment type="caution">
    <text evidence="2">The sequence shown here is derived from an EMBL/GenBank/DDBJ whole genome shotgun (WGS) entry which is preliminary data.</text>
</comment>
<dbReference type="EMBL" id="JBBPBM010000046">
    <property type="protein sequence ID" value="KAK8521722.1"/>
    <property type="molecule type" value="Genomic_DNA"/>
</dbReference>
<evidence type="ECO:0000313" key="2">
    <source>
        <dbReference type="EMBL" id="KAK8521722.1"/>
    </source>
</evidence>
<proteinExistence type="predicted"/>
<keyword evidence="1" id="KW-1133">Transmembrane helix</keyword>
<accession>A0ABR2CPQ7</accession>
<evidence type="ECO:0000256" key="1">
    <source>
        <dbReference type="SAM" id="Phobius"/>
    </source>
</evidence>
<evidence type="ECO:0000313" key="3">
    <source>
        <dbReference type="Proteomes" id="UP001472677"/>
    </source>
</evidence>
<dbReference type="Proteomes" id="UP001472677">
    <property type="component" value="Unassembled WGS sequence"/>
</dbReference>
<keyword evidence="1" id="KW-0472">Membrane</keyword>
<feature type="transmembrane region" description="Helical" evidence="1">
    <location>
        <begin position="27"/>
        <end position="50"/>
    </location>
</feature>
<name>A0ABR2CPQ7_9ROSI</name>
<gene>
    <name evidence="2" type="ORF">V6N12_066309</name>
</gene>
<protein>
    <submittedName>
        <fullName evidence="2">Uncharacterized protein</fullName>
    </submittedName>
</protein>
<sequence length="149" mass="16162">MLAVLLKLVFSVVSALANLVTWLIFNTTAYCLVLLISAFKVPGVALHVALEKFAESIRTCLEYFLELIVELTGSVISSGFKLLMDALTSSVSASGATFGELVEKLRTSLQELLTDLPEIAEGFSEMVSTVVSDLWKNCMQAMGYVTENA</sequence>
<keyword evidence="3" id="KW-1185">Reference proteome</keyword>
<keyword evidence="1" id="KW-0812">Transmembrane</keyword>
<reference evidence="2 3" key="1">
    <citation type="journal article" date="2024" name="G3 (Bethesda)">
        <title>Genome assembly of Hibiscus sabdariffa L. provides insights into metabolisms of medicinal natural products.</title>
        <authorList>
            <person name="Kim T."/>
        </authorList>
    </citation>
    <scope>NUCLEOTIDE SEQUENCE [LARGE SCALE GENOMIC DNA]</scope>
    <source>
        <strain evidence="2">TK-2024</strain>
        <tissue evidence="2">Old leaves</tissue>
    </source>
</reference>